<evidence type="ECO:0000313" key="12">
    <source>
        <dbReference type="EMBL" id="UXE37647.1"/>
    </source>
</evidence>
<dbReference type="Proteomes" id="UP001064206">
    <property type="component" value="Chromosome"/>
</dbReference>
<evidence type="ECO:0000313" key="14">
    <source>
        <dbReference type="Proteomes" id="UP000229713"/>
    </source>
</evidence>
<dbReference type="GO" id="GO:0005886">
    <property type="term" value="C:plasma membrane"/>
    <property type="evidence" value="ECO:0007669"/>
    <property type="project" value="UniProtKB-SubCell"/>
</dbReference>
<dbReference type="STRING" id="54291.TE10_05255"/>
<feature type="region of interest" description="Disordered" evidence="9">
    <location>
        <begin position="117"/>
        <end position="139"/>
    </location>
</feature>
<comment type="subcellular location">
    <subcellularLocation>
        <location evidence="1 8">Cell membrane</location>
        <topology evidence="1 8">Multi-pass membrane protein</topology>
    </subcellularLocation>
</comment>
<evidence type="ECO:0000256" key="4">
    <source>
        <dbReference type="ARBA" id="ARBA00022692"/>
    </source>
</evidence>
<feature type="transmembrane region" description="Helical" evidence="10">
    <location>
        <begin position="37"/>
        <end position="54"/>
    </location>
</feature>
<comment type="similarity">
    <text evidence="7 8">Belongs to the drug/metabolite transporter (DMT) superfamily. Small multidrug resistance (SMR) (TC 2.A.7.1) family.</text>
</comment>
<evidence type="ECO:0000256" key="9">
    <source>
        <dbReference type="SAM" id="MobiDB-lite"/>
    </source>
</evidence>
<dbReference type="PaxDb" id="1286170-RORB6_15775"/>
<dbReference type="InterPro" id="IPR045324">
    <property type="entry name" value="Small_multidrug_res"/>
</dbReference>
<dbReference type="PANTHER" id="PTHR30561">
    <property type="entry name" value="SMR FAMILY PROTON-DEPENDENT DRUG EFFLUX TRANSPORTER SUGE"/>
    <property type="match status" value="1"/>
</dbReference>
<evidence type="ECO:0000313" key="15">
    <source>
        <dbReference type="Proteomes" id="UP001350972"/>
    </source>
</evidence>
<dbReference type="Proteomes" id="UP001350972">
    <property type="component" value="Chromosome"/>
</dbReference>
<dbReference type="EMBL" id="CP145163">
    <property type="protein sequence ID" value="WWC11266.1"/>
    <property type="molecule type" value="Genomic_DNA"/>
</dbReference>
<evidence type="ECO:0000256" key="10">
    <source>
        <dbReference type="SAM" id="Phobius"/>
    </source>
</evidence>
<feature type="transmembrane region" description="Helical" evidence="10">
    <location>
        <begin position="66"/>
        <end position="86"/>
    </location>
</feature>
<dbReference type="GeneID" id="93756126"/>
<dbReference type="GO" id="GO:0015297">
    <property type="term" value="F:antiporter activity"/>
    <property type="evidence" value="ECO:0007669"/>
    <property type="project" value="TreeGrafter"/>
</dbReference>
<evidence type="ECO:0000256" key="8">
    <source>
        <dbReference type="RuleBase" id="RU003942"/>
    </source>
</evidence>
<dbReference type="RefSeq" id="WP_004857468.1">
    <property type="nucleotide sequence ID" value="NZ_ABDFAB020000011.1"/>
</dbReference>
<dbReference type="SUPFAM" id="SSF103481">
    <property type="entry name" value="Multidrug resistance efflux transporter EmrE"/>
    <property type="match status" value="1"/>
</dbReference>
<evidence type="ECO:0000256" key="2">
    <source>
        <dbReference type="ARBA" id="ARBA00022448"/>
    </source>
</evidence>
<organism evidence="11 14">
    <name type="scientific">Raoultella ornithinolytica</name>
    <name type="common">Klebsiella ornithinolytica</name>
    <dbReference type="NCBI Taxonomy" id="54291"/>
    <lineage>
        <taxon>Bacteria</taxon>
        <taxon>Pseudomonadati</taxon>
        <taxon>Pseudomonadota</taxon>
        <taxon>Gammaproteobacteria</taxon>
        <taxon>Enterobacterales</taxon>
        <taxon>Enterobacteriaceae</taxon>
        <taxon>Klebsiella/Raoultella group</taxon>
        <taxon>Raoultella</taxon>
    </lineage>
</organism>
<evidence type="ECO:0000256" key="7">
    <source>
        <dbReference type="ARBA" id="ARBA00038032"/>
    </source>
</evidence>
<keyword evidence="2" id="KW-0813">Transport</keyword>
<reference evidence="12" key="2">
    <citation type="submission" date="2022-09" db="EMBL/GenBank/DDBJ databases">
        <title>Multidrug resistance Raoultella ornithinolytica Strain MQB_Silv_108.</title>
        <authorList>
            <person name="Quintela-Baluja M."/>
        </authorList>
    </citation>
    <scope>NUCLEOTIDE SEQUENCE</scope>
    <source>
        <strain evidence="12">MQB_Silv_108</strain>
    </source>
</reference>
<dbReference type="Pfam" id="PF00893">
    <property type="entry name" value="Multi_Drug_Res"/>
    <property type="match status" value="1"/>
</dbReference>
<dbReference type="GO" id="GO:0015220">
    <property type="term" value="F:choline transmembrane transporter activity"/>
    <property type="evidence" value="ECO:0007669"/>
    <property type="project" value="TreeGrafter"/>
</dbReference>
<sequence length="139" mass="14810">MSSKTKCWLWMLLVILSETSATSTLKMFGSSEGTTKMLLLGLLVLLYCTCYYSLSRAVKDIPVGLAYATWSGTGILVVSTLGMAFYGQHPDTAAIIGMAVIASGIVIMNLFSKMGSEESEDTPVKPVASPSSLDKKVAN</sequence>
<name>A0A1Y6GRE0_RAOOR</name>
<reference evidence="13 15" key="3">
    <citation type="submission" date="2024-02" db="EMBL/GenBank/DDBJ databases">
        <title>Tn5403 promotes plasmid rearrangements and degradation of the Klebsiella pneumoniae carbapenemase (KPC) transposon Tn4401.</title>
        <authorList>
            <person name="Sheppard A.E."/>
            <person name="Barry K.E."/>
            <person name="Parikh H.I."/>
            <person name="Vegesana K."/>
            <person name="Sebra R."/>
            <person name="George S."/>
            <person name="Sanderson N.D."/>
            <person name="Stoesser N."/>
            <person name="Eyre D.W."/>
            <person name="Crook D.W."/>
            <person name="Walker A.S."/>
            <person name="Mathers A.J."/>
        </authorList>
    </citation>
    <scope>NUCLEOTIDE SEQUENCE [LARGE SCALE GENOMIC DNA]</scope>
    <source>
        <strain evidence="13 15">CAV1921</strain>
    </source>
</reference>
<evidence type="ECO:0000313" key="11">
    <source>
        <dbReference type="EMBL" id="PIK93690.1"/>
    </source>
</evidence>
<dbReference type="PANTHER" id="PTHR30561:SF1">
    <property type="entry name" value="MULTIDRUG TRANSPORTER EMRE"/>
    <property type="match status" value="1"/>
</dbReference>
<dbReference type="GO" id="GO:0015199">
    <property type="term" value="F:amino-acid betaine transmembrane transporter activity"/>
    <property type="evidence" value="ECO:0007669"/>
    <property type="project" value="TreeGrafter"/>
</dbReference>
<evidence type="ECO:0000256" key="6">
    <source>
        <dbReference type="ARBA" id="ARBA00023136"/>
    </source>
</evidence>
<keyword evidence="15" id="KW-1185">Reference proteome</keyword>
<reference evidence="11 14" key="1">
    <citation type="submission" date="2017-07" db="EMBL/GenBank/DDBJ databases">
        <title>Raoultella ornithinolytica strain HH3 draft genome.</title>
        <authorList>
            <person name="Duceppe M.-O."/>
            <person name="Huang H."/>
            <person name="Phipps-Todd B."/>
        </authorList>
    </citation>
    <scope>NUCLEOTIDE SEQUENCE [LARGE SCALE GENOMIC DNA]</scope>
    <source>
        <strain evidence="11 14">HH3</strain>
    </source>
</reference>
<evidence type="ECO:0000256" key="1">
    <source>
        <dbReference type="ARBA" id="ARBA00004651"/>
    </source>
</evidence>
<dbReference type="InterPro" id="IPR000390">
    <property type="entry name" value="Small_drug/metabolite_transptr"/>
</dbReference>
<dbReference type="EMBL" id="NKYI01000008">
    <property type="protein sequence ID" value="PIK93690.1"/>
    <property type="molecule type" value="Genomic_DNA"/>
</dbReference>
<evidence type="ECO:0000256" key="3">
    <source>
        <dbReference type="ARBA" id="ARBA00022475"/>
    </source>
</evidence>
<accession>A0A1Y6GRE0</accession>
<keyword evidence="3" id="KW-1003">Cell membrane</keyword>
<proteinExistence type="inferred from homology"/>
<dbReference type="AlphaFoldDB" id="A0A1Y6GRE0"/>
<keyword evidence="5 10" id="KW-1133">Transmembrane helix</keyword>
<gene>
    <name evidence="11" type="ORF">CFY86_02460</name>
    <name evidence="13" type="ORF">LM286_23675</name>
    <name evidence="12" type="ORF">N2J37_24565</name>
</gene>
<dbReference type="Gene3D" id="1.10.3730.20">
    <property type="match status" value="1"/>
</dbReference>
<dbReference type="Proteomes" id="UP000229713">
    <property type="component" value="Unassembled WGS sequence"/>
</dbReference>
<evidence type="ECO:0000256" key="5">
    <source>
        <dbReference type="ARBA" id="ARBA00022989"/>
    </source>
</evidence>
<evidence type="ECO:0000313" key="13">
    <source>
        <dbReference type="EMBL" id="WWC11266.1"/>
    </source>
</evidence>
<dbReference type="GO" id="GO:0031460">
    <property type="term" value="P:glycine betaine transport"/>
    <property type="evidence" value="ECO:0007669"/>
    <property type="project" value="TreeGrafter"/>
</dbReference>
<protein>
    <submittedName>
        <fullName evidence="12">Multidrug efflux SMR transporter</fullName>
    </submittedName>
    <submittedName>
        <fullName evidence="11">QacE family quaternary ammonium compound efflux SMR transporter</fullName>
    </submittedName>
</protein>
<dbReference type="EMBL" id="CP104450">
    <property type="protein sequence ID" value="UXE37647.1"/>
    <property type="molecule type" value="Genomic_DNA"/>
</dbReference>
<dbReference type="InterPro" id="IPR037185">
    <property type="entry name" value="EmrE-like"/>
</dbReference>
<keyword evidence="4 8" id="KW-0812">Transmembrane</keyword>
<keyword evidence="6 10" id="KW-0472">Membrane</keyword>
<dbReference type="eggNOG" id="COG2076">
    <property type="taxonomic scope" value="Bacteria"/>
</dbReference>
<feature type="transmembrane region" description="Helical" evidence="10">
    <location>
        <begin position="92"/>
        <end position="111"/>
    </location>
</feature>